<feature type="domain" description="Hemimethylated DNA-binding" evidence="1">
    <location>
        <begin position="122"/>
        <end position="225"/>
    </location>
</feature>
<dbReference type="InterPro" id="IPR053189">
    <property type="entry name" value="Clp_protease_adapter_ClpF"/>
</dbReference>
<dbReference type="Proteomes" id="UP000515156">
    <property type="component" value="Chromosome 3"/>
</dbReference>
<dbReference type="GO" id="GO:0003677">
    <property type="term" value="F:DNA binding"/>
    <property type="evidence" value="ECO:0007669"/>
    <property type="project" value="InterPro"/>
</dbReference>
<dbReference type="PANTHER" id="PTHR48439">
    <property type="entry name" value="HEMIMETHYLATED DNA-BINDING DOMAIN-CONTAINING PROTEIN"/>
    <property type="match status" value="1"/>
</dbReference>
<name>A0A6P7XMA2_9AMPH</name>
<sequence length="236" mass="27863">MDSVHTISRKEEEAGCEEKAMPRINPATLLQIGLLLSAVPVQYFISRYFGTDSTERLELMQRITLHWSDFRQSYLSPNVWIEQVNEWISNVRLWYYRDEIEKEAAESYFAESTDVRSPKPSFVKFSVGQMVVHKQFGYSGVITGWDPKVRAPEDWLKETYSSEKEIEVKKNIPHYRILICRPQNYGKTISYIAQDEVIVLKGLQLYHPVLHIYFSMFEGSRYVMHPWLQRIYPHDD</sequence>
<dbReference type="AlphaFoldDB" id="A0A6P7XMA2"/>
<dbReference type="InParanoid" id="A0A6P7XMA2"/>
<keyword evidence="2" id="KW-1185">Reference proteome</keyword>
<dbReference type="SUPFAM" id="SSF141255">
    <property type="entry name" value="YccV-like"/>
    <property type="match status" value="1"/>
</dbReference>
<gene>
    <name evidence="3" type="primary">LOC115465226</name>
</gene>
<evidence type="ECO:0000259" key="1">
    <source>
        <dbReference type="SMART" id="SM00992"/>
    </source>
</evidence>
<dbReference type="GeneID" id="115465226"/>
<dbReference type="KEGG" id="muo:115465226"/>
<dbReference type="Gene3D" id="2.30.30.390">
    <property type="entry name" value="Hemimethylated DNA-binding domain"/>
    <property type="match status" value="1"/>
</dbReference>
<dbReference type="InterPro" id="IPR036623">
    <property type="entry name" value="Hemimethylated_DNA-bd_sf"/>
</dbReference>
<accession>A0A6P7XMA2</accession>
<evidence type="ECO:0000313" key="2">
    <source>
        <dbReference type="Proteomes" id="UP000515156"/>
    </source>
</evidence>
<dbReference type="SMART" id="SM00992">
    <property type="entry name" value="YccV-like"/>
    <property type="match status" value="1"/>
</dbReference>
<dbReference type="RefSeq" id="XP_030051489.1">
    <property type="nucleotide sequence ID" value="XM_030195629.1"/>
</dbReference>
<dbReference type="OrthoDB" id="28868at2759"/>
<dbReference type="NCBIfam" id="TIGR02097">
    <property type="entry name" value="yccV"/>
    <property type="match status" value="1"/>
</dbReference>
<evidence type="ECO:0000313" key="3">
    <source>
        <dbReference type="RefSeq" id="XP_030051489.1"/>
    </source>
</evidence>
<organism evidence="2 3">
    <name type="scientific">Microcaecilia unicolor</name>
    <dbReference type="NCBI Taxonomy" id="1415580"/>
    <lineage>
        <taxon>Eukaryota</taxon>
        <taxon>Metazoa</taxon>
        <taxon>Chordata</taxon>
        <taxon>Craniata</taxon>
        <taxon>Vertebrata</taxon>
        <taxon>Euteleostomi</taxon>
        <taxon>Amphibia</taxon>
        <taxon>Gymnophiona</taxon>
        <taxon>Siphonopidae</taxon>
        <taxon>Microcaecilia</taxon>
    </lineage>
</organism>
<protein>
    <submittedName>
        <fullName evidence="3">Uncharacterized protein LOC115465226</fullName>
    </submittedName>
</protein>
<dbReference type="InterPro" id="IPR011722">
    <property type="entry name" value="Hemimethylated_DNA-bd_dom"/>
</dbReference>
<dbReference type="PANTHER" id="PTHR48439:SF1">
    <property type="entry name" value="HEMIMETHYLATED DNA-BINDING DOMAIN-CONTAINING PROTEIN"/>
    <property type="match status" value="1"/>
</dbReference>
<reference evidence="3" key="1">
    <citation type="submission" date="2025-08" db="UniProtKB">
        <authorList>
            <consortium name="RefSeq"/>
        </authorList>
    </citation>
    <scope>IDENTIFICATION</scope>
</reference>
<dbReference type="Pfam" id="PF08755">
    <property type="entry name" value="YccV-like"/>
    <property type="match status" value="1"/>
</dbReference>
<proteinExistence type="predicted"/>